<name>A0A4Y9SBG9_9BURK</name>
<evidence type="ECO:0000313" key="1">
    <source>
        <dbReference type="EMBL" id="TFW19185.1"/>
    </source>
</evidence>
<comment type="caution">
    <text evidence="1">The sequence shown here is derived from an EMBL/GenBank/DDBJ whole genome shotgun (WGS) entry which is preliminary data.</text>
</comment>
<dbReference type="AlphaFoldDB" id="A0A4Y9SBG9"/>
<dbReference type="InterPro" id="IPR037143">
    <property type="entry name" value="4-PPantetheinyl_Trfase_dom_sf"/>
</dbReference>
<organism evidence="1 2">
    <name type="scientific">Duganella callida</name>
    <dbReference type="NCBI Taxonomy" id="2561932"/>
    <lineage>
        <taxon>Bacteria</taxon>
        <taxon>Pseudomonadati</taxon>
        <taxon>Pseudomonadota</taxon>
        <taxon>Betaproteobacteria</taxon>
        <taxon>Burkholderiales</taxon>
        <taxon>Oxalobacteraceae</taxon>
        <taxon>Telluria group</taxon>
        <taxon>Duganella</taxon>
    </lineage>
</organism>
<dbReference type="EMBL" id="SPVG01000173">
    <property type="protein sequence ID" value="TFW19185.1"/>
    <property type="molecule type" value="Genomic_DNA"/>
</dbReference>
<reference evidence="1 2" key="1">
    <citation type="submission" date="2019-03" db="EMBL/GenBank/DDBJ databases">
        <title>Draft Genome Sequence of Duganella callidus sp. nov., a Novel Duganella Species Isolated from Cultivated Soil.</title>
        <authorList>
            <person name="Raths R."/>
            <person name="Peta V."/>
            <person name="Bucking H."/>
        </authorList>
    </citation>
    <scope>NUCLEOTIDE SEQUENCE [LARGE SCALE GENOMIC DNA]</scope>
    <source>
        <strain evidence="1 2">DN04</strain>
    </source>
</reference>
<gene>
    <name evidence="1" type="ORF">E4L98_16795</name>
</gene>
<sequence length="58" mass="6627">MTKATLWMADADALGEADLQRLRGWLTAGEMARHQRFVRAQRQRQFVAGRVLLRMALG</sequence>
<keyword evidence="1" id="KW-0808">Transferase</keyword>
<keyword evidence="2" id="KW-1185">Reference proteome</keyword>
<evidence type="ECO:0000313" key="2">
    <source>
        <dbReference type="Proteomes" id="UP000297729"/>
    </source>
</evidence>
<dbReference type="Gene3D" id="3.90.470.20">
    <property type="entry name" value="4'-phosphopantetheinyl transferase domain"/>
    <property type="match status" value="1"/>
</dbReference>
<feature type="non-terminal residue" evidence="1">
    <location>
        <position position="58"/>
    </location>
</feature>
<proteinExistence type="predicted"/>
<dbReference type="SUPFAM" id="SSF56214">
    <property type="entry name" value="4'-phosphopantetheinyl transferase"/>
    <property type="match status" value="1"/>
</dbReference>
<accession>A0A4Y9SBG9</accession>
<dbReference type="GO" id="GO:0008897">
    <property type="term" value="F:holo-[acyl-carrier-protein] synthase activity"/>
    <property type="evidence" value="ECO:0007669"/>
    <property type="project" value="InterPro"/>
</dbReference>
<protein>
    <submittedName>
        <fullName evidence="1">4-phosphopantetheinyl transferase</fullName>
    </submittedName>
</protein>
<dbReference type="Proteomes" id="UP000297729">
    <property type="component" value="Unassembled WGS sequence"/>
</dbReference>
<dbReference type="GO" id="GO:0000287">
    <property type="term" value="F:magnesium ion binding"/>
    <property type="evidence" value="ECO:0007669"/>
    <property type="project" value="InterPro"/>
</dbReference>